<evidence type="ECO:0000313" key="2">
    <source>
        <dbReference type="EMBL" id="KAI5313503.1"/>
    </source>
</evidence>
<keyword evidence="3" id="KW-1185">Reference proteome</keyword>
<proteinExistence type="predicted"/>
<dbReference type="Proteomes" id="UP001054821">
    <property type="component" value="Chromosome 8"/>
</dbReference>
<protein>
    <recommendedName>
        <fullName evidence="1">MULE transposase domain-containing protein</fullName>
    </recommendedName>
</protein>
<evidence type="ECO:0000259" key="1">
    <source>
        <dbReference type="Pfam" id="PF10551"/>
    </source>
</evidence>
<feature type="domain" description="MULE transposase" evidence="1">
    <location>
        <begin position="2"/>
        <end position="98"/>
    </location>
</feature>
<reference evidence="2 3" key="1">
    <citation type="journal article" date="2022" name="G3 (Bethesda)">
        <title>Whole-genome sequence and methylome profiling of the almond [Prunus dulcis (Mill.) D.A. Webb] cultivar 'Nonpareil'.</title>
        <authorList>
            <person name="D'Amico-Willman K.M."/>
            <person name="Ouma W.Z."/>
            <person name="Meulia T."/>
            <person name="Sideli G.M."/>
            <person name="Gradziel T.M."/>
            <person name="Fresnedo-Ramirez J."/>
        </authorList>
    </citation>
    <scope>NUCLEOTIDE SEQUENCE [LARGE SCALE GENOMIC DNA]</scope>
    <source>
        <strain evidence="2">Clone GOH B32 T37-40</strain>
    </source>
</reference>
<dbReference type="Pfam" id="PF10551">
    <property type="entry name" value="MULE"/>
    <property type="match status" value="1"/>
</dbReference>
<sequence>MVGFDGAFIKGQHLGQLLSVVGIDANNGMFPIAFAVVETESRDTWTWFLEIFFNDVGVRGPENGWVFITNKQKGLGQVIEALKPDAEHRHCVTHLHNNFKLAGHGSLALKHRLWAAARSTTLPWWEAEMDNIMEMSAPAHAWLQDRPAIHWSRSHFTTGPKCDILLNHLCECNFGGKR</sequence>
<name>A0AAD4UVM8_PRUDU</name>
<dbReference type="AlphaFoldDB" id="A0AAD4UVM8"/>
<organism evidence="2 3">
    <name type="scientific">Prunus dulcis</name>
    <name type="common">Almond</name>
    <name type="synonym">Amygdalus dulcis</name>
    <dbReference type="NCBI Taxonomy" id="3755"/>
    <lineage>
        <taxon>Eukaryota</taxon>
        <taxon>Viridiplantae</taxon>
        <taxon>Streptophyta</taxon>
        <taxon>Embryophyta</taxon>
        <taxon>Tracheophyta</taxon>
        <taxon>Spermatophyta</taxon>
        <taxon>Magnoliopsida</taxon>
        <taxon>eudicotyledons</taxon>
        <taxon>Gunneridae</taxon>
        <taxon>Pentapetalae</taxon>
        <taxon>rosids</taxon>
        <taxon>fabids</taxon>
        <taxon>Rosales</taxon>
        <taxon>Rosaceae</taxon>
        <taxon>Amygdaloideae</taxon>
        <taxon>Amygdaleae</taxon>
        <taxon>Prunus</taxon>
    </lineage>
</organism>
<dbReference type="PANTHER" id="PTHR31973:SF199">
    <property type="entry name" value="SWIM-TYPE DOMAIN-CONTAINING PROTEIN"/>
    <property type="match status" value="1"/>
</dbReference>
<accession>A0AAD4UVM8</accession>
<gene>
    <name evidence="2" type="ORF">L3X38_042679</name>
</gene>
<comment type="caution">
    <text evidence="2">The sequence shown here is derived from an EMBL/GenBank/DDBJ whole genome shotgun (WGS) entry which is preliminary data.</text>
</comment>
<dbReference type="InterPro" id="IPR018289">
    <property type="entry name" value="MULE_transposase_dom"/>
</dbReference>
<dbReference type="EMBL" id="JAJFAZ020000008">
    <property type="protein sequence ID" value="KAI5313503.1"/>
    <property type="molecule type" value="Genomic_DNA"/>
</dbReference>
<dbReference type="PANTHER" id="PTHR31973">
    <property type="entry name" value="POLYPROTEIN, PUTATIVE-RELATED"/>
    <property type="match status" value="1"/>
</dbReference>
<evidence type="ECO:0000313" key="3">
    <source>
        <dbReference type="Proteomes" id="UP001054821"/>
    </source>
</evidence>